<feature type="domain" description="Amino acid permease/ SLC12A" evidence="8">
    <location>
        <begin position="2"/>
        <end position="433"/>
    </location>
</feature>
<reference evidence="9 10" key="1">
    <citation type="submission" date="2016-12" db="EMBL/GenBank/DDBJ databases">
        <title>The genomes of Aspergillus section Nigri reveals drivers in fungal speciation.</title>
        <authorList>
            <consortium name="DOE Joint Genome Institute"/>
            <person name="Vesth T.C."/>
            <person name="Nybo J."/>
            <person name="Theobald S."/>
            <person name="Brandl J."/>
            <person name="Frisvad J.C."/>
            <person name="Nielsen K.F."/>
            <person name="Lyhne E.K."/>
            <person name="Kogle M.E."/>
            <person name="Kuo A."/>
            <person name="Riley R."/>
            <person name="Clum A."/>
            <person name="Nolan M."/>
            <person name="Lipzen A."/>
            <person name="Salamov A."/>
            <person name="Henrissat B."/>
            <person name="Wiebenga A."/>
            <person name="De Vries R.P."/>
            <person name="Grigoriev I.V."/>
            <person name="Mortensen U.H."/>
            <person name="Andersen M.R."/>
            <person name="Baker S.E."/>
        </authorList>
    </citation>
    <scope>NUCLEOTIDE SEQUENCE [LARGE SCALE GENOMIC DNA]</scope>
    <source>
        <strain evidence="9 10">CBS 115572</strain>
    </source>
</reference>
<dbReference type="Pfam" id="PF00324">
    <property type="entry name" value="AA_permease"/>
    <property type="match status" value="1"/>
</dbReference>
<dbReference type="EMBL" id="MSFK01000039">
    <property type="protein sequence ID" value="PWY70286.1"/>
    <property type="molecule type" value="Genomic_DNA"/>
</dbReference>
<dbReference type="PANTHER" id="PTHR43495">
    <property type="entry name" value="GABA PERMEASE"/>
    <property type="match status" value="1"/>
</dbReference>
<keyword evidence="3 6" id="KW-0812">Transmembrane</keyword>
<comment type="subcellular location">
    <subcellularLocation>
        <location evidence="1">Membrane</location>
        <topology evidence="1">Multi-pass membrane protein</topology>
    </subcellularLocation>
</comment>
<sequence length="530" mass="58896">MGLLLATLIMSVVVVAVNECFAELSQRFPIYNAIAEYVRTFLDEELGWVVGLAYWYAYAAAFATQNMTAGMLLEYWGLSKAWRALICYGLVPIALFLLNAMGVFYYGLVGTFGGCLKLIMIIAISIYLYVIAGDSAVKIPSLSFSHSDEYASKAQAGCYALTIITYAFQGIEIYAMAAYEAWDDNSLGWASQYTVYVVVVVYIMCTVGEVLTVDRNSIFPDLDADRKRGQSSSMVIIAALNAKDKRLAGFLNGCLFFSVLSAANTSLYVASRTLYGMADKMPRNWITRSLSTVSKKNQVPVAALLVSMLSFYWVPFLRLKDCYVAEQITEVISFTCSNAIMIVWAAVCGAFIRYHRWMKHYSEGLPTRQRRTPRGPLASLQPLQAWLGLITCIVVFAFSSAPWWNDNATVGKVAEAYGTHIVSVTLFLLLKVKKAFNSEEKLFIPAANLARLTEELDDLEIRRINHAGTTRLEQWMTGLVGRVRRRSTVNPDDDRGLENTDFHADLLMVQTQPALTSGTLATGVAVEMRS</sequence>
<protein>
    <recommendedName>
        <fullName evidence="8">Amino acid permease/ SLC12A domain-containing protein</fullName>
    </recommendedName>
</protein>
<proteinExistence type="predicted"/>
<dbReference type="GO" id="GO:0016020">
    <property type="term" value="C:membrane"/>
    <property type="evidence" value="ECO:0007669"/>
    <property type="project" value="UniProtKB-SubCell"/>
</dbReference>
<keyword evidence="2" id="KW-0813">Transport</keyword>
<evidence type="ECO:0000313" key="9">
    <source>
        <dbReference type="EMBL" id="PWY70286.1"/>
    </source>
</evidence>
<evidence type="ECO:0000256" key="5">
    <source>
        <dbReference type="ARBA" id="ARBA00023136"/>
    </source>
</evidence>
<evidence type="ECO:0000259" key="8">
    <source>
        <dbReference type="Pfam" id="PF00324"/>
    </source>
</evidence>
<dbReference type="AlphaFoldDB" id="A0A317V819"/>
<dbReference type="OrthoDB" id="3900342at2759"/>
<feature type="chain" id="PRO_5016333108" description="Amino acid permease/ SLC12A domain-containing protein" evidence="7">
    <location>
        <begin position="17"/>
        <end position="530"/>
    </location>
</feature>
<dbReference type="GeneID" id="37108682"/>
<evidence type="ECO:0000256" key="6">
    <source>
        <dbReference type="SAM" id="Phobius"/>
    </source>
</evidence>
<feature type="transmembrane region" description="Helical" evidence="6">
    <location>
        <begin position="299"/>
        <end position="319"/>
    </location>
</feature>
<dbReference type="GO" id="GO:0055085">
    <property type="term" value="P:transmembrane transport"/>
    <property type="evidence" value="ECO:0007669"/>
    <property type="project" value="InterPro"/>
</dbReference>
<feature type="transmembrane region" description="Helical" evidence="6">
    <location>
        <begin position="193"/>
        <end position="213"/>
    </location>
</feature>
<name>A0A317V819_9EURO</name>
<accession>A0A317V819</accession>
<dbReference type="STRING" id="1450535.A0A317V819"/>
<keyword evidence="5 6" id="KW-0472">Membrane</keyword>
<keyword evidence="4 6" id="KW-1133">Transmembrane helix</keyword>
<feature type="transmembrane region" description="Helical" evidence="6">
    <location>
        <begin position="85"/>
        <end position="106"/>
    </location>
</feature>
<feature type="transmembrane region" description="Helical" evidence="6">
    <location>
        <begin position="331"/>
        <end position="352"/>
    </location>
</feature>
<evidence type="ECO:0000256" key="7">
    <source>
        <dbReference type="SAM" id="SignalP"/>
    </source>
</evidence>
<evidence type="ECO:0000256" key="3">
    <source>
        <dbReference type="ARBA" id="ARBA00022692"/>
    </source>
</evidence>
<evidence type="ECO:0000256" key="4">
    <source>
        <dbReference type="ARBA" id="ARBA00022989"/>
    </source>
</evidence>
<evidence type="ECO:0000313" key="10">
    <source>
        <dbReference type="Proteomes" id="UP000246702"/>
    </source>
</evidence>
<organism evidence="9 10">
    <name type="scientific">Aspergillus sclerotioniger CBS 115572</name>
    <dbReference type="NCBI Taxonomy" id="1450535"/>
    <lineage>
        <taxon>Eukaryota</taxon>
        <taxon>Fungi</taxon>
        <taxon>Dikarya</taxon>
        <taxon>Ascomycota</taxon>
        <taxon>Pezizomycotina</taxon>
        <taxon>Eurotiomycetes</taxon>
        <taxon>Eurotiomycetidae</taxon>
        <taxon>Eurotiales</taxon>
        <taxon>Aspergillaceae</taxon>
        <taxon>Aspergillus</taxon>
        <taxon>Aspergillus subgen. Circumdati</taxon>
    </lineage>
</organism>
<keyword evidence="10" id="KW-1185">Reference proteome</keyword>
<evidence type="ECO:0000256" key="1">
    <source>
        <dbReference type="ARBA" id="ARBA00004141"/>
    </source>
</evidence>
<feature type="transmembrane region" description="Helical" evidence="6">
    <location>
        <begin position="383"/>
        <end position="404"/>
    </location>
</feature>
<evidence type="ECO:0000256" key="2">
    <source>
        <dbReference type="ARBA" id="ARBA00022448"/>
    </source>
</evidence>
<gene>
    <name evidence="9" type="ORF">BO94DRAFT_268736</name>
</gene>
<dbReference type="PANTHER" id="PTHR43495:SF5">
    <property type="entry name" value="GAMMA-AMINOBUTYRIC ACID PERMEASE"/>
    <property type="match status" value="1"/>
</dbReference>
<dbReference type="Gene3D" id="1.20.1740.10">
    <property type="entry name" value="Amino acid/polyamine transporter I"/>
    <property type="match status" value="1"/>
</dbReference>
<keyword evidence="7" id="KW-0732">Signal</keyword>
<feature type="transmembrane region" description="Helical" evidence="6">
    <location>
        <begin position="118"/>
        <end position="137"/>
    </location>
</feature>
<dbReference type="Proteomes" id="UP000246702">
    <property type="component" value="Unassembled WGS sequence"/>
</dbReference>
<dbReference type="InterPro" id="IPR004841">
    <property type="entry name" value="AA-permease/SLC12A_dom"/>
</dbReference>
<comment type="caution">
    <text evidence="9">The sequence shown here is derived from an EMBL/GenBank/DDBJ whole genome shotgun (WGS) entry which is preliminary data.</text>
</comment>
<feature type="transmembrane region" description="Helical" evidence="6">
    <location>
        <begin position="46"/>
        <end position="64"/>
    </location>
</feature>
<dbReference type="RefSeq" id="XP_025462577.1">
    <property type="nucleotide sequence ID" value="XM_025606539.1"/>
</dbReference>
<feature type="signal peptide" evidence="7">
    <location>
        <begin position="1"/>
        <end position="16"/>
    </location>
</feature>
<feature type="transmembrane region" description="Helical" evidence="6">
    <location>
        <begin position="158"/>
        <end position="181"/>
    </location>
</feature>